<keyword evidence="3" id="KW-0812">Transmembrane</keyword>
<gene>
    <name evidence="4" type="primary">Contig4916.g223</name>
    <name evidence="4" type="ORF">STYLEM_14447</name>
</gene>
<feature type="compositionally biased region" description="Basic and acidic residues" evidence="2">
    <location>
        <begin position="1448"/>
        <end position="1459"/>
    </location>
</feature>
<feature type="region of interest" description="Disordered" evidence="2">
    <location>
        <begin position="1"/>
        <end position="29"/>
    </location>
</feature>
<dbReference type="OMA" id="DILMYKE"/>
<dbReference type="InterPro" id="IPR024862">
    <property type="entry name" value="TRPV"/>
</dbReference>
<feature type="transmembrane region" description="Helical" evidence="3">
    <location>
        <begin position="922"/>
        <end position="941"/>
    </location>
</feature>
<evidence type="ECO:0000256" key="3">
    <source>
        <dbReference type="SAM" id="Phobius"/>
    </source>
</evidence>
<evidence type="ECO:0000256" key="1">
    <source>
        <dbReference type="ARBA" id="ARBA00022737"/>
    </source>
</evidence>
<feature type="transmembrane region" description="Helical" evidence="3">
    <location>
        <begin position="691"/>
        <end position="710"/>
    </location>
</feature>
<keyword evidence="1" id="KW-0677">Repeat</keyword>
<feature type="region of interest" description="Disordered" evidence="2">
    <location>
        <begin position="1378"/>
        <end position="1404"/>
    </location>
</feature>
<accession>A0A078AVX2</accession>
<organism evidence="4 5">
    <name type="scientific">Stylonychia lemnae</name>
    <name type="common">Ciliate</name>
    <dbReference type="NCBI Taxonomy" id="5949"/>
    <lineage>
        <taxon>Eukaryota</taxon>
        <taxon>Sar</taxon>
        <taxon>Alveolata</taxon>
        <taxon>Ciliophora</taxon>
        <taxon>Intramacronucleata</taxon>
        <taxon>Spirotrichea</taxon>
        <taxon>Stichotrichia</taxon>
        <taxon>Sporadotrichida</taxon>
        <taxon>Oxytrichidae</taxon>
        <taxon>Stylonychinae</taxon>
        <taxon>Stylonychia</taxon>
    </lineage>
</organism>
<evidence type="ECO:0000313" key="4">
    <source>
        <dbReference type="EMBL" id="CDW85372.1"/>
    </source>
</evidence>
<feature type="compositionally biased region" description="Polar residues" evidence="2">
    <location>
        <begin position="134"/>
        <end position="151"/>
    </location>
</feature>
<feature type="transmembrane region" description="Helical" evidence="3">
    <location>
        <begin position="800"/>
        <end position="819"/>
    </location>
</feature>
<keyword evidence="3" id="KW-1133">Transmembrane helix</keyword>
<keyword evidence="3" id="KW-0472">Membrane</keyword>
<evidence type="ECO:0000256" key="2">
    <source>
        <dbReference type="SAM" id="MobiDB-lite"/>
    </source>
</evidence>
<protein>
    <recommendedName>
        <fullName evidence="6">Ion transport domain-containing protein</fullName>
    </recommendedName>
</protein>
<feature type="compositionally biased region" description="Basic residues" evidence="2">
    <location>
        <begin position="1395"/>
        <end position="1404"/>
    </location>
</feature>
<proteinExistence type="predicted"/>
<evidence type="ECO:0008006" key="6">
    <source>
        <dbReference type="Google" id="ProtNLM"/>
    </source>
</evidence>
<dbReference type="OrthoDB" id="324104at2759"/>
<dbReference type="GO" id="GO:0005886">
    <property type="term" value="C:plasma membrane"/>
    <property type="evidence" value="ECO:0007669"/>
    <property type="project" value="TreeGrafter"/>
</dbReference>
<feature type="transmembrane region" description="Helical" evidence="3">
    <location>
        <begin position="953"/>
        <end position="986"/>
    </location>
</feature>
<feature type="compositionally biased region" description="Polar residues" evidence="2">
    <location>
        <begin position="1378"/>
        <end position="1394"/>
    </location>
</feature>
<evidence type="ECO:0000313" key="5">
    <source>
        <dbReference type="Proteomes" id="UP000039865"/>
    </source>
</evidence>
<feature type="region of interest" description="Disordered" evidence="2">
    <location>
        <begin position="123"/>
        <end position="163"/>
    </location>
</feature>
<dbReference type="PANTHER" id="PTHR10582">
    <property type="entry name" value="TRANSIENT RECEPTOR POTENTIAL ION CHANNEL PROTEIN"/>
    <property type="match status" value="1"/>
</dbReference>
<sequence length="1624" mass="191505">MSSLHDSQSQAYTDNANRDQTSQTKRNFLTTRNNSEIFGPYKQSYYSVIGPQDISDEYLKAAFEGDLYKLKQQLLNLPIFSSQSFTNSHLMMQYQIPIHSADKEEFWNKNMLAFFLAEINEEEKPNEEVEESKMSTQQQIRRNDNESMNSPDKNDHRKQDLNAPVLLDSSNDEFLNVKNIKKQAFSKTLKEQQSPRHLIQSSKEGLFDKKYSKTQIMKAPAKSFFQTEQDLVFMRHVFSNDFSRKFNSNILRIALNLTEDRVAAYIVARLPVLIDESVMNYAIQNKVLIFIHNVFFYKKNHLIQSVTKPSLNLDEYEDEISDIFTMEMLIAKINEYYDYFNSEEILSIVLKWKFEARENILKILCELGHERIAAKFMKDHFKYATKEFFYYCVVNEKAYFLKHALREQFFQEDYMTESQFIYTITTDLQAGQKILFNLNLLLFTDFKKWDILQLKDFISMAQSFLLTNLESSYMLQAYNPILAIALLIQYIKQIKYDFNVLDIECIGLIKKFAVLGRLIIENLKFDDIELIFMEKDFKDRSVLKIITHNEIMTFIVKSKLKYLLDKIWEGRYHSMVDGKISHFSRTQFLMNHSVRIAKGVETQFGDIIGANFKPNIDDYNFMPQMVFRQESITLILMKDFVCASIMVFVFQYINYLYLNLFTAKKYNDKVLYEDQIAVIQTSLNAYKQINFFGTILSCSYILNFVQRLIYNQFAGKKLDIDLWIVFDLTAGIANIIAFNIIGTAEPSRLLDQQYKWSLDYYMILVLVSSWLRYFSYFMIINPIAKVTLTLFKMLFETIPFFVILISYLCLMTTIFILLFKDAKSPDAYEYRNLLTTARQLISFFIGNYDTMDMGNYNTSHSILVIIHIVFSYIFLMNFLIAILSQVYESMIKNGDFYAIQYSYIFVTKYIKAIGESNGYEKLILFPPPLNFFLIPLILVSPSQSCAKMVSKYIGYFFFWLENCILIFIFMIYLIGLDLFIFVKTYVQIKNIDGVSHKLFYMGLWTLCGFPYLLYINLVDTCTLFNILCFEKSVSFNNEEEEKKKIIQHKFYIYRDCIRAIRQLYEVADDTTIIFNKKQKLEKIFTQRLSFREKLKKADNEQDSNDAYIVDKALIIHTYAQIAQHNKYILHYRQKYNALRKAKSNQSIFSNIDTSIITQREVIYSEPRISHDFKTFVSDMMMINKKDPSQIQEEERARILMQSQTESMTPDEAKLVINFLKKFEIVNKNQQNTSINLKVVCKCFPQIFNFQFVHKIELFNFAQMQKVLIKFYNDDKDEMFNYYDNRMKQRFNMVKINQEYNNQILEYIGTASRFIKDHHFKDGIYTEENQNIIRDFSFKKMSSPELNNMSSLFVPVQTRLFNLARPSQHIPEVTDSIQTEQDTMHESSNNTTLPNQRKRSSNIRKRSIFIKPSSPFVVESDSKTQSIKDDSNALINLISQFPIPQKYKQSLEDKADRDQSDNDSSQVDTQKKEKEPQSNKSQLETLKNTYDSQPNSFEFTLSNGHQVLADAQAKIREEMQNYSKKASIEKIERRMTTQNTRNDYENTERKNKIIQNYIQSKLDLDLQQQISVQKELQEQERLKIQREQNAKFSMRLLQENSKTKRKDITLLSLSQDSSSEDSGLN</sequence>
<feature type="transmembrane region" description="Helical" evidence="3">
    <location>
        <begin position="761"/>
        <end position="779"/>
    </location>
</feature>
<dbReference type="EMBL" id="CCKQ01013676">
    <property type="protein sequence ID" value="CDW85372.1"/>
    <property type="molecule type" value="Genomic_DNA"/>
</dbReference>
<dbReference type="GO" id="GO:0005216">
    <property type="term" value="F:monoatomic ion channel activity"/>
    <property type="evidence" value="ECO:0007669"/>
    <property type="project" value="InterPro"/>
</dbReference>
<feature type="transmembrane region" description="Helical" evidence="3">
    <location>
        <begin position="632"/>
        <end position="653"/>
    </location>
</feature>
<feature type="region of interest" description="Disordered" evidence="2">
    <location>
        <begin position="1448"/>
        <end position="1483"/>
    </location>
</feature>
<dbReference type="Proteomes" id="UP000039865">
    <property type="component" value="Unassembled WGS sequence"/>
</dbReference>
<feature type="transmembrane region" description="Helical" evidence="3">
    <location>
        <begin position="861"/>
        <end position="883"/>
    </location>
</feature>
<keyword evidence="5" id="KW-1185">Reference proteome</keyword>
<dbReference type="InParanoid" id="A0A078AVX2"/>
<dbReference type="PANTHER" id="PTHR10582:SF2">
    <property type="entry name" value="INACTIVE"/>
    <property type="match status" value="1"/>
</dbReference>
<feature type="compositionally biased region" description="Basic and acidic residues" evidence="2">
    <location>
        <begin position="123"/>
        <end position="133"/>
    </location>
</feature>
<name>A0A078AVX2_STYLE</name>
<reference evidence="4 5" key="1">
    <citation type="submission" date="2014-06" db="EMBL/GenBank/DDBJ databases">
        <authorList>
            <person name="Swart Estienne"/>
        </authorList>
    </citation>
    <scope>NUCLEOTIDE SEQUENCE [LARGE SCALE GENOMIC DNA]</scope>
    <source>
        <strain evidence="4 5">130c</strain>
    </source>
</reference>
<dbReference type="GO" id="GO:0098703">
    <property type="term" value="P:calcium ion import across plasma membrane"/>
    <property type="evidence" value="ECO:0007669"/>
    <property type="project" value="TreeGrafter"/>
</dbReference>
<feature type="transmembrane region" description="Helical" evidence="3">
    <location>
        <begin position="722"/>
        <end position="741"/>
    </location>
</feature>